<keyword evidence="3" id="KW-0808">Transferase</keyword>
<dbReference type="Pfam" id="PF00852">
    <property type="entry name" value="Glyco_transf_10"/>
    <property type="match status" value="1"/>
</dbReference>
<organism evidence="6 7">
    <name type="scientific">Candidatus Haliotispira prima</name>
    <dbReference type="NCBI Taxonomy" id="3034016"/>
    <lineage>
        <taxon>Bacteria</taxon>
        <taxon>Pseudomonadati</taxon>
        <taxon>Spirochaetota</taxon>
        <taxon>Spirochaetia</taxon>
        <taxon>Spirochaetales</taxon>
        <taxon>Spirochaetaceae</taxon>
        <taxon>Candidatus Haliotispira</taxon>
    </lineage>
</organism>
<accession>A0ABY8MGE2</accession>
<dbReference type="SUPFAM" id="SSF53756">
    <property type="entry name" value="UDP-Glycosyltransferase/glycogen phosphorylase"/>
    <property type="match status" value="1"/>
</dbReference>
<proteinExistence type="inferred from homology"/>
<reference evidence="6 7" key="1">
    <citation type="submission" date="2023-04" db="EMBL/GenBank/DDBJ databases">
        <title>Spirochaete genome identified in red abalone sample constitutes a novel genus.</title>
        <authorList>
            <person name="Sharma S.P."/>
            <person name="Purcell C.M."/>
            <person name="Hyde J.R."/>
            <person name="Severin A.J."/>
        </authorList>
    </citation>
    <scope>NUCLEOTIDE SEQUENCE [LARGE SCALE GENOMIC DNA]</scope>
    <source>
        <strain evidence="6 7">SP-2023</strain>
    </source>
</reference>
<dbReference type="InterPro" id="IPR055270">
    <property type="entry name" value="Glyco_tran_10_C"/>
</dbReference>
<evidence type="ECO:0000313" key="7">
    <source>
        <dbReference type="Proteomes" id="UP001228690"/>
    </source>
</evidence>
<evidence type="ECO:0000313" key="6">
    <source>
        <dbReference type="EMBL" id="WGK69016.1"/>
    </source>
</evidence>
<keyword evidence="2" id="KW-0328">Glycosyltransferase</keyword>
<gene>
    <name evidence="6" type="ORF">P0082_11105</name>
</gene>
<dbReference type="InterPro" id="IPR038577">
    <property type="entry name" value="GT10-like_C_sf"/>
</dbReference>
<dbReference type="PANTHER" id="PTHR11929">
    <property type="entry name" value="ALPHA- 1,3 -FUCOSYLTRANSFERASE"/>
    <property type="match status" value="1"/>
</dbReference>
<name>A0ABY8MGE2_9SPIO</name>
<dbReference type="EMBL" id="CP123443">
    <property type="protein sequence ID" value="WGK69016.1"/>
    <property type="molecule type" value="Genomic_DNA"/>
</dbReference>
<sequence>MVKKKLRLAFSDMWADFEPSSNVFTRILEERFEIILSDAPDLLIYSTFGKKHKTYNCHKLFFSGENSQTDFTECDFGISSEYLSRSDHYRMPFGIFWLFERYAVDELFKEFNLSEVRKLIEGKQGACAIVVSNGGGKERNDFLSKLQLRIPVVSGGRFQNNIGSFVEDKMTFISNYIFNLCFENSSTQGYLTEKIIDAIYAKTIPIYWGDPTVGEFFNLERMLYFDGKDEAGFIGKIVTLAEDKEALARMFCKPILNSKANLELLDKERFYHFIYDCAEMSIINRKGDRIILQKKVREFIREIKRKAKA</sequence>
<keyword evidence="7" id="KW-1185">Reference proteome</keyword>
<evidence type="ECO:0000259" key="5">
    <source>
        <dbReference type="Pfam" id="PF18025"/>
    </source>
</evidence>
<dbReference type="Gene3D" id="3.40.50.11660">
    <property type="entry name" value="Glycosyl transferase family 10, C-terminal domain"/>
    <property type="match status" value="1"/>
</dbReference>
<evidence type="ECO:0000256" key="2">
    <source>
        <dbReference type="ARBA" id="ARBA00022676"/>
    </source>
</evidence>
<dbReference type="PANTHER" id="PTHR11929:SF194">
    <property type="entry name" value="ALPHA-(1,3)-FUCOSYLTRANSFERASE 10"/>
    <property type="match status" value="1"/>
</dbReference>
<evidence type="ECO:0000256" key="3">
    <source>
        <dbReference type="ARBA" id="ARBA00022679"/>
    </source>
</evidence>
<dbReference type="Pfam" id="PF18025">
    <property type="entry name" value="FucT_N"/>
    <property type="match status" value="1"/>
</dbReference>
<feature type="domain" description="Alpha-(1,3)-fucosyltransferase FucT N-terminal" evidence="5">
    <location>
        <begin position="9"/>
        <end position="93"/>
    </location>
</feature>
<dbReference type="RefSeq" id="WP_326927204.1">
    <property type="nucleotide sequence ID" value="NZ_CP123443.1"/>
</dbReference>
<protein>
    <submittedName>
        <fullName evidence="6">Glycosyltransferase family 10</fullName>
    </submittedName>
</protein>
<evidence type="ECO:0000259" key="4">
    <source>
        <dbReference type="Pfam" id="PF00852"/>
    </source>
</evidence>
<dbReference type="InterPro" id="IPR001503">
    <property type="entry name" value="Glyco_trans_10"/>
</dbReference>
<comment type="similarity">
    <text evidence="1">Belongs to the glycosyltransferase 10 family.</text>
</comment>
<dbReference type="InterPro" id="IPR041058">
    <property type="entry name" value="FucT_N"/>
</dbReference>
<evidence type="ECO:0000256" key="1">
    <source>
        <dbReference type="ARBA" id="ARBA00008919"/>
    </source>
</evidence>
<dbReference type="Proteomes" id="UP001228690">
    <property type="component" value="Chromosome"/>
</dbReference>
<feature type="domain" description="Fucosyltransferase C-terminal" evidence="4">
    <location>
        <begin position="122"/>
        <end position="210"/>
    </location>
</feature>